<organism evidence="14 15">
    <name type="scientific">Paenibacillus vini</name>
    <dbReference type="NCBI Taxonomy" id="1476024"/>
    <lineage>
        <taxon>Bacteria</taxon>
        <taxon>Bacillati</taxon>
        <taxon>Bacillota</taxon>
        <taxon>Bacilli</taxon>
        <taxon>Bacillales</taxon>
        <taxon>Paenibacillaceae</taxon>
        <taxon>Paenibacillus</taxon>
    </lineage>
</organism>
<evidence type="ECO:0000256" key="8">
    <source>
        <dbReference type="ARBA" id="ARBA00022989"/>
    </source>
</evidence>
<feature type="transmembrane region" description="Helical" evidence="12">
    <location>
        <begin position="406"/>
        <end position="429"/>
    </location>
</feature>
<comment type="subcellular location">
    <subcellularLocation>
        <location evidence="1">Cell membrane</location>
        <topology evidence="1">Multi-pass membrane protein</topology>
    </subcellularLocation>
</comment>
<protein>
    <recommendedName>
        <fullName evidence="4">Putative hemin transport system permease protein HrtB</fullName>
    </recommendedName>
</protein>
<gene>
    <name evidence="14" type="ORF">J42TS3_17510</name>
</gene>
<evidence type="ECO:0000256" key="5">
    <source>
        <dbReference type="ARBA" id="ARBA00022448"/>
    </source>
</evidence>
<evidence type="ECO:0000313" key="14">
    <source>
        <dbReference type="EMBL" id="GIP52716.1"/>
    </source>
</evidence>
<feature type="compositionally biased region" description="Low complexity" evidence="11">
    <location>
        <begin position="243"/>
        <end position="258"/>
    </location>
</feature>
<evidence type="ECO:0000256" key="2">
    <source>
        <dbReference type="ARBA" id="ARBA00008697"/>
    </source>
</evidence>
<feature type="domain" description="ABC3 transporter permease C-terminal" evidence="13">
    <location>
        <begin position="366"/>
        <end position="475"/>
    </location>
</feature>
<dbReference type="Proteomes" id="UP000679992">
    <property type="component" value="Unassembled WGS sequence"/>
</dbReference>
<feature type="region of interest" description="Disordered" evidence="11">
    <location>
        <begin position="210"/>
        <end position="262"/>
    </location>
</feature>
<evidence type="ECO:0000256" key="7">
    <source>
        <dbReference type="ARBA" id="ARBA00022692"/>
    </source>
</evidence>
<evidence type="ECO:0000259" key="13">
    <source>
        <dbReference type="Pfam" id="PF02687"/>
    </source>
</evidence>
<sequence>MFLALRELKHSKTRYMLISLIMVLIAWLVLFVSGLAKGLSSDNASSIQNMNADYLVLDQNSDHRLSRSALTGDALEQVRLAMGADAAVNSSDRDASDTAMAEPLGVQMSAVTQAGSLKKIDATFFAVEADGMLAPKVTEGRMIGADAAEEVVADSSFKAEGLKLGDIIEDQTSGRQFTIVGFSEGQSFSHSPVLHVNFAAWETMQASGPRAMGGSGAVGEVSADGGTGEVSAAGEVSANEGVSAAADSSADGGATAAGEVSATGEVSAKEGLSAAADSSADGGATAAGGASTDGAVSAAGEVSATGEVNGAGEGGAGVVFNAIAFKGSGSTAAEVGAQVSGVDVISKAEALKGIPGYKEEQGSLLMMIAFLFIIAAFVLAVFFYVITIQKINQFGVLKAIGAKTGFLARSLLAQVLSLSVFSLAIGIALTYGVSAVLPDSMPFELNFSLVGGSALLFLVVAVAGSLLSLYRVAKVDAIEAIGRAA</sequence>
<evidence type="ECO:0000256" key="4">
    <source>
        <dbReference type="ARBA" id="ARBA00016962"/>
    </source>
</evidence>
<feature type="transmembrane region" description="Helical" evidence="12">
    <location>
        <begin position="364"/>
        <end position="386"/>
    </location>
</feature>
<keyword evidence="8 12" id="KW-1133">Transmembrane helix</keyword>
<reference evidence="14 15" key="1">
    <citation type="submission" date="2021-03" db="EMBL/GenBank/DDBJ databases">
        <title>Antimicrobial resistance genes in bacteria isolated from Japanese honey, and their potential for conferring macrolide and lincosamide resistance in the American foulbrood pathogen Paenibacillus larvae.</title>
        <authorList>
            <person name="Okamoto M."/>
            <person name="Kumagai M."/>
            <person name="Kanamori H."/>
            <person name="Takamatsu D."/>
        </authorList>
    </citation>
    <scope>NUCLEOTIDE SEQUENCE [LARGE SCALE GENOMIC DNA]</scope>
    <source>
        <strain evidence="14 15">J42TS3</strain>
    </source>
</reference>
<evidence type="ECO:0000256" key="6">
    <source>
        <dbReference type="ARBA" id="ARBA00022475"/>
    </source>
</evidence>
<comment type="function">
    <text evidence="10">Part of the ABC transporter complex hrt involved in hemin import. Responsible for the translocation of the substrate across the membrane.</text>
</comment>
<dbReference type="PANTHER" id="PTHR43738">
    <property type="entry name" value="ABC TRANSPORTER, MEMBRANE PROTEIN"/>
    <property type="match status" value="1"/>
</dbReference>
<evidence type="ECO:0000256" key="3">
    <source>
        <dbReference type="ARBA" id="ARBA00011131"/>
    </source>
</evidence>
<keyword evidence="5" id="KW-0813">Transport</keyword>
<comment type="caution">
    <text evidence="14">The sequence shown here is derived from an EMBL/GenBank/DDBJ whole genome shotgun (WGS) entry which is preliminary data.</text>
</comment>
<evidence type="ECO:0000256" key="9">
    <source>
        <dbReference type="ARBA" id="ARBA00023136"/>
    </source>
</evidence>
<evidence type="ECO:0000313" key="15">
    <source>
        <dbReference type="Proteomes" id="UP000679992"/>
    </source>
</evidence>
<comment type="similarity">
    <text evidence="2">Belongs to the ABC-4 integral membrane protein family. HrtB subfamily.</text>
</comment>
<keyword evidence="9 12" id="KW-0472">Membrane</keyword>
<dbReference type="InterPro" id="IPR003838">
    <property type="entry name" value="ABC3_permease_C"/>
</dbReference>
<keyword evidence="15" id="KW-1185">Reference proteome</keyword>
<evidence type="ECO:0000256" key="12">
    <source>
        <dbReference type="SAM" id="Phobius"/>
    </source>
</evidence>
<name>A0ABQ4M9Q9_9BACL</name>
<evidence type="ECO:0000256" key="1">
    <source>
        <dbReference type="ARBA" id="ARBA00004651"/>
    </source>
</evidence>
<comment type="subunit">
    <text evidence="3">The complex is composed of two ATP-binding proteins (HrtA), two transmembrane proteins (HrtB) and a solute-binding protein.</text>
</comment>
<dbReference type="InterPro" id="IPR051125">
    <property type="entry name" value="ABC-4/HrtB_transporter"/>
</dbReference>
<dbReference type="EMBL" id="BOSL01000004">
    <property type="protein sequence ID" value="GIP52716.1"/>
    <property type="molecule type" value="Genomic_DNA"/>
</dbReference>
<keyword evidence="7 12" id="KW-0812">Transmembrane</keyword>
<dbReference type="Pfam" id="PF02687">
    <property type="entry name" value="FtsX"/>
    <property type="match status" value="1"/>
</dbReference>
<feature type="transmembrane region" description="Helical" evidence="12">
    <location>
        <begin position="449"/>
        <end position="470"/>
    </location>
</feature>
<proteinExistence type="inferred from homology"/>
<dbReference type="PANTHER" id="PTHR43738:SF1">
    <property type="entry name" value="HEMIN TRANSPORT SYSTEM PERMEASE PROTEIN HRTB-RELATED"/>
    <property type="match status" value="1"/>
</dbReference>
<evidence type="ECO:0000256" key="11">
    <source>
        <dbReference type="SAM" id="MobiDB-lite"/>
    </source>
</evidence>
<accession>A0ABQ4M9Q9</accession>
<keyword evidence="6" id="KW-1003">Cell membrane</keyword>
<evidence type="ECO:0000256" key="10">
    <source>
        <dbReference type="ARBA" id="ARBA00024973"/>
    </source>
</evidence>